<name>A0ABP3ZQ86_9PSEU</name>
<keyword evidence="2" id="KW-0238">DNA-binding</keyword>
<dbReference type="InterPro" id="IPR032783">
    <property type="entry name" value="AraC_lig"/>
</dbReference>
<keyword evidence="3" id="KW-0804">Transcription</keyword>
<dbReference type="PANTHER" id="PTHR11019:SF159">
    <property type="entry name" value="TRANSCRIPTIONAL REGULATOR-RELATED"/>
    <property type="match status" value="1"/>
</dbReference>
<dbReference type="SUPFAM" id="SSF51182">
    <property type="entry name" value="RmlC-like cupins"/>
    <property type="match status" value="1"/>
</dbReference>
<evidence type="ECO:0000256" key="1">
    <source>
        <dbReference type="ARBA" id="ARBA00023015"/>
    </source>
</evidence>
<feature type="domain" description="HTH araC/xylS-type" evidence="4">
    <location>
        <begin position="219"/>
        <end position="317"/>
    </location>
</feature>
<dbReference type="RefSeq" id="WP_343939480.1">
    <property type="nucleotide sequence ID" value="NZ_BAAAHP010000029.1"/>
</dbReference>
<dbReference type="PRINTS" id="PR00032">
    <property type="entry name" value="HTHARAC"/>
</dbReference>
<evidence type="ECO:0000256" key="3">
    <source>
        <dbReference type="ARBA" id="ARBA00023163"/>
    </source>
</evidence>
<evidence type="ECO:0000256" key="2">
    <source>
        <dbReference type="ARBA" id="ARBA00023125"/>
    </source>
</evidence>
<dbReference type="EMBL" id="BAAAHP010000029">
    <property type="protein sequence ID" value="GAA0925610.1"/>
    <property type="molecule type" value="Genomic_DNA"/>
</dbReference>
<evidence type="ECO:0000313" key="5">
    <source>
        <dbReference type="EMBL" id="GAA0925610.1"/>
    </source>
</evidence>
<dbReference type="Proteomes" id="UP001499967">
    <property type="component" value="Unassembled WGS sequence"/>
</dbReference>
<evidence type="ECO:0000313" key="6">
    <source>
        <dbReference type="Proteomes" id="UP001499967"/>
    </source>
</evidence>
<reference evidence="6" key="1">
    <citation type="journal article" date="2019" name="Int. J. Syst. Evol. Microbiol.">
        <title>The Global Catalogue of Microorganisms (GCM) 10K type strain sequencing project: providing services to taxonomists for standard genome sequencing and annotation.</title>
        <authorList>
            <consortium name="The Broad Institute Genomics Platform"/>
            <consortium name="The Broad Institute Genome Sequencing Center for Infectious Disease"/>
            <person name="Wu L."/>
            <person name="Ma J."/>
        </authorList>
    </citation>
    <scope>NUCLEOTIDE SEQUENCE [LARGE SCALE GENOMIC DNA]</scope>
    <source>
        <strain evidence="6">JCM 11117</strain>
    </source>
</reference>
<dbReference type="Pfam" id="PF12852">
    <property type="entry name" value="Cupin_6"/>
    <property type="match status" value="1"/>
</dbReference>
<keyword evidence="1" id="KW-0805">Transcription regulation</keyword>
<dbReference type="SUPFAM" id="SSF46689">
    <property type="entry name" value="Homeodomain-like"/>
    <property type="match status" value="2"/>
</dbReference>
<organism evidence="5 6">
    <name type="scientific">Pseudonocardia zijingensis</name>
    <dbReference type="NCBI Taxonomy" id="153376"/>
    <lineage>
        <taxon>Bacteria</taxon>
        <taxon>Bacillati</taxon>
        <taxon>Actinomycetota</taxon>
        <taxon>Actinomycetes</taxon>
        <taxon>Pseudonocardiales</taxon>
        <taxon>Pseudonocardiaceae</taxon>
        <taxon>Pseudonocardia</taxon>
    </lineage>
</organism>
<accession>A0ABP3ZQ86</accession>
<dbReference type="InterPro" id="IPR018062">
    <property type="entry name" value="HTH_AraC-typ_CS"/>
</dbReference>
<dbReference type="SMART" id="SM00342">
    <property type="entry name" value="HTH_ARAC"/>
    <property type="match status" value="1"/>
</dbReference>
<dbReference type="InterPro" id="IPR009057">
    <property type="entry name" value="Homeodomain-like_sf"/>
</dbReference>
<dbReference type="PANTHER" id="PTHR11019">
    <property type="entry name" value="HTH-TYPE TRANSCRIPTIONAL REGULATOR NIMR"/>
    <property type="match status" value="1"/>
</dbReference>
<sequence>MNGALASALEHLRLEGALFFRSDLTDPFEFESSPLALADALVPGADRLTLFHIVASGSCWVAVDDGVRHTAEAGDVIVLPYGDRYVMGGAGEGERVSILSLLDPPPWDVMPVLRHGGGGRRTRIVCGFLHSTDPLFDPAMRALPPVFVVHLPDGPAAGWVTASIDYAMAGAVPPSNRSADVIATRLPELVVTEVLRTHLADAPAIEHGWIAALRDPLLAPALALLHRHPERRWTVAGLAAAVAMSRSALDDRFRQVLGQSPIRYLTAWRMHLATELLATTGLTVSTIARRVGYDSEEAFSRAFKREKGASPVHWRAAGARRP</sequence>
<dbReference type="PROSITE" id="PS01124">
    <property type="entry name" value="HTH_ARAC_FAMILY_2"/>
    <property type="match status" value="1"/>
</dbReference>
<dbReference type="Pfam" id="PF12833">
    <property type="entry name" value="HTH_18"/>
    <property type="match status" value="1"/>
</dbReference>
<gene>
    <name evidence="5" type="ORF">GCM10009559_10470</name>
</gene>
<dbReference type="InterPro" id="IPR018060">
    <property type="entry name" value="HTH_AraC"/>
</dbReference>
<dbReference type="InterPro" id="IPR020449">
    <property type="entry name" value="Tscrpt_reg_AraC-type_HTH"/>
</dbReference>
<protein>
    <submittedName>
        <fullName evidence="5">AraC family transcriptional regulator</fullName>
    </submittedName>
</protein>
<proteinExistence type="predicted"/>
<dbReference type="Gene3D" id="1.10.10.60">
    <property type="entry name" value="Homeodomain-like"/>
    <property type="match status" value="2"/>
</dbReference>
<keyword evidence="6" id="KW-1185">Reference proteome</keyword>
<evidence type="ECO:0000259" key="4">
    <source>
        <dbReference type="PROSITE" id="PS01124"/>
    </source>
</evidence>
<dbReference type="PROSITE" id="PS00041">
    <property type="entry name" value="HTH_ARAC_FAMILY_1"/>
    <property type="match status" value="1"/>
</dbReference>
<dbReference type="InterPro" id="IPR011051">
    <property type="entry name" value="RmlC_Cupin_sf"/>
</dbReference>
<comment type="caution">
    <text evidence="5">The sequence shown here is derived from an EMBL/GenBank/DDBJ whole genome shotgun (WGS) entry which is preliminary data.</text>
</comment>